<dbReference type="InterPro" id="IPR001073">
    <property type="entry name" value="C1q_dom"/>
</dbReference>
<dbReference type="InterPro" id="IPR050822">
    <property type="entry name" value="Cerebellin_Synaptic_Org"/>
</dbReference>
<keyword evidence="4" id="KW-0175">Coiled coil</keyword>
<feature type="coiled-coil region" evidence="4">
    <location>
        <begin position="74"/>
        <end position="156"/>
    </location>
</feature>
<dbReference type="EMBL" id="PZQS01000011">
    <property type="protein sequence ID" value="PVD21544.1"/>
    <property type="molecule type" value="Genomic_DNA"/>
</dbReference>
<feature type="domain" description="C1q" evidence="6">
    <location>
        <begin position="156"/>
        <end position="285"/>
    </location>
</feature>
<dbReference type="Proteomes" id="UP000245119">
    <property type="component" value="Linkage Group LG11"/>
</dbReference>
<evidence type="ECO:0000256" key="1">
    <source>
        <dbReference type="ARBA" id="ARBA00004613"/>
    </source>
</evidence>
<dbReference type="SMART" id="SM00110">
    <property type="entry name" value="C1Q"/>
    <property type="match status" value="1"/>
</dbReference>
<dbReference type="PANTHER" id="PTHR22923:SF116">
    <property type="entry name" value="C1Q DOMAIN-CONTAINING PROTEIN"/>
    <property type="match status" value="1"/>
</dbReference>
<feature type="region of interest" description="Disordered" evidence="5">
    <location>
        <begin position="43"/>
        <end position="63"/>
    </location>
</feature>
<gene>
    <name evidence="7" type="ORF">C0Q70_17342</name>
</gene>
<keyword evidence="8" id="KW-1185">Reference proteome</keyword>
<accession>A0A2T7NK50</accession>
<dbReference type="PROSITE" id="PS50871">
    <property type="entry name" value="C1Q"/>
    <property type="match status" value="1"/>
</dbReference>
<name>A0A2T7NK50_POMCA</name>
<keyword evidence="2" id="KW-0964">Secreted</keyword>
<evidence type="ECO:0000256" key="4">
    <source>
        <dbReference type="SAM" id="Coils"/>
    </source>
</evidence>
<protein>
    <recommendedName>
        <fullName evidence="6">C1q domain-containing protein</fullName>
    </recommendedName>
</protein>
<keyword evidence="3" id="KW-0732">Signal</keyword>
<dbReference type="Pfam" id="PF00386">
    <property type="entry name" value="C1q"/>
    <property type="match status" value="1"/>
</dbReference>
<evidence type="ECO:0000256" key="5">
    <source>
        <dbReference type="SAM" id="MobiDB-lite"/>
    </source>
</evidence>
<organism evidence="7 8">
    <name type="scientific">Pomacea canaliculata</name>
    <name type="common">Golden apple snail</name>
    <dbReference type="NCBI Taxonomy" id="400727"/>
    <lineage>
        <taxon>Eukaryota</taxon>
        <taxon>Metazoa</taxon>
        <taxon>Spiralia</taxon>
        <taxon>Lophotrochozoa</taxon>
        <taxon>Mollusca</taxon>
        <taxon>Gastropoda</taxon>
        <taxon>Caenogastropoda</taxon>
        <taxon>Architaenioglossa</taxon>
        <taxon>Ampullarioidea</taxon>
        <taxon>Ampullariidae</taxon>
        <taxon>Pomacea</taxon>
    </lineage>
</organism>
<dbReference type="SUPFAM" id="SSF49842">
    <property type="entry name" value="TNF-like"/>
    <property type="match status" value="1"/>
</dbReference>
<evidence type="ECO:0000259" key="6">
    <source>
        <dbReference type="PROSITE" id="PS50871"/>
    </source>
</evidence>
<proteinExistence type="predicted"/>
<evidence type="ECO:0000256" key="2">
    <source>
        <dbReference type="ARBA" id="ARBA00022525"/>
    </source>
</evidence>
<dbReference type="InterPro" id="IPR008983">
    <property type="entry name" value="Tumour_necrosis_fac-like_dom"/>
</dbReference>
<dbReference type="OrthoDB" id="6154955at2759"/>
<dbReference type="PANTHER" id="PTHR22923">
    <property type="entry name" value="CEREBELLIN-RELATED"/>
    <property type="match status" value="1"/>
</dbReference>
<evidence type="ECO:0000313" key="8">
    <source>
        <dbReference type="Proteomes" id="UP000245119"/>
    </source>
</evidence>
<dbReference type="Gene3D" id="2.60.120.40">
    <property type="match status" value="1"/>
</dbReference>
<sequence>MSEIEELCDLNLSDLEDSNSALSTSQDALRALDMKIKALEAKLDKRSKKGKKRDPDLPDLKKSNSTLWPSRAAFLALEMKMEALEAKMDKKRERDTNSTLSTSHEALRALEMKIEALEAKMDKENGAGGTARNESFVALEATVEAQERKINAIEAMSGRLVYFRATFKLDHFWTTPKVAVFDILLENTGKAYNPSSGIFKAPFQGLYVFTVQLLTPGGQNVKLDLRVNSISVMLSRAVSVKEASTVFVHGTSLQAGDEVYVYHTVACEIFGRMSSFFSGWLVKSY</sequence>
<evidence type="ECO:0000256" key="3">
    <source>
        <dbReference type="ARBA" id="ARBA00022729"/>
    </source>
</evidence>
<dbReference type="GO" id="GO:0005576">
    <property type="term" value="C:extracellular region"/>
    <property type="evidence" value="ECO:0007669"/>
    <property type="project" value="UniProtKB-SubCell"/>
</dbReference>
<feature type="compositionally biased region" description="Basic and acidic residues" evidence="5">
    <location>
        <begin position="53"/>
        <end position="62"/>
    </location>
</feature>
<dbReference type="AlphaFoldDB" id="A0A2T7NK50"/>
<reference evidence="7 8" key="1">
    <citation type="submission" date="2018-04" db="EMBL/GenBank/DDBJ databases">
        <title>The genome of golden apple snail Pomacea canaliculata provides insight into stress tolerance and invasive adaptation.</title>
        <authorList>
            <person name="Liu C."/>
            <person name="Liu B."/>
            <person name="Ren Y."/>
            <person name="Zhang Y."/>
            <person name="Wang H."/>
            <person name="Li S."/>
            <person name="Jiang F."/>
            <person name="Yin L."/>
            <person name="Zhang G."/>
            <person name="Qian W."/>
            <person name="Fan W."/>
        </authorList>
    </citation>
    <scope>NUCLEOTIDE SEQUENCE [LARGE SCALE GENOMIC DNA]</scope>
    <source>
        <strain evidence="7">SZHN2017</strain>
        <tissue evidence="7">Muscle</tissue>
    </source>
</reference>
<evidence type="ECO:0000313" key="7">
    <source>
        <dbReference type="EMBL" id="PVD21544.1"/>
    </source>
</evidence>
<comment type="caution">
    <text evidence="7">The sequence shown here is derived from an EMBL/GenBank/DDBJ whole genome shotgun (WGS) entry which is preliminary data.</text>
</comment>
<comment type="subcellular location">
    <subcellularLocation>
        <location evidence="1">Secreted</location>
    </subcellularLocation>
</comment>